<evidence type="ECO:0000256" key="1">
    <source>
        <dbReference type="SAM" id="SignalP"/>
    </source>
</evidence>
<dbReference type="InterPro" id="IPR007372">
    <property type="entry name" value="Lipid/polyisoprenoid-bd_YceI"/>
</dbReference>
<feature type="signal peptide" evidence="1">
    <location>
        <begin position="1"/>
        <end position="23"/>
    </location>
</feature>
<protein>
    <submittedName>
        <fullName evidence="3">YceI family protein</fullName>
    </submittedName>
</protein>
<dbReference type="PROSITE" id="PS51257">
    <property type="entry name" value="PROKAR_LIPOPROTEIN"/>
    <property type="match status" value="1"/>
</dbReference>
<dbReference type="Gene3D" id="2.40.128.110">
    <property type="entry name" value="Lipid/polyisoprenoid-binding, YceI-like"/>
    <property type="match status" value="1"/>
</dbReference>
<dbReference type="Proteomes" id="UP000248745">
    <property type="component" value="Unassembled WGS sequence"/>
</dbReference>
<feature type="domain" description="Lipid/polyisoprenoid-binding YceI-like" evidence="2">
    <location>
        <begin position="42"/>
        <end position="215"/>
    </location>
</feature>
<dbReference type="AlphaFoldDB" id="A0A2W2AZR3"/>
<reference evidence="3 4" key="1">
    <citation type="submission" date="2018-06" db="EMBL/GenBank/DDBJ databases">
        <title>Mucibacter soli gen. nov., sp. nov., a new member of the family Chitinophagaceae producing mucin.</title>
        <authorList>
            <person name="Kim M.-K."/>
            <person name="Park S."/>
            <person name="Kim T.-S."/>
            <person name="Joung Y."/>
            <person name="Han J.-H."/>
            <person name="Kim S.B."/>
        </authorList>
    </citation>
    <scope>NUCLEOTIDE SEQUENCE [LARGE SCALE GENOMIC DNA]</scope>
    <source>
        <strain evidence="3 4">R1-15</strain>
    </source>
</reference>
<dbReference type="SMART" id="SM00867">
    <property type="entry name" value="YceI"/>
    <property type="match status" value="1"/>
</dbReference>
<dbReference type="SUPFAM" id="SSF101874">
    <property type="entry name" value="YceI-like"/>
    <property type="match status" value="1"/>
</dbReference>
<organism evidence="3 4">
    <name type="scientific">Taibaiella soli</name>
    <dbReference type="NCBI Taxonomy" id="1649169"/>
    <lineage>
        <taxon>Bacteria</taxon>
        <taxon>Pseudomonadati</taxon>
        <taxon>Bacteroidota</taxon>
        <taxon>Chitinophagia</taxon>
        <taxon>Chitinophagales</taxon>
        <taxon>Chitinophagaceae</taxon>
        <taxon>Taibaiella</taxon>
    </lineage>
</organism>
<evidence type="ECO:0000313" key="3">
    <source>
        <dbReference type="EMBL" id="PZF73188.1"/>
    </source>
</evidence>
<dbReference type="OrthoDB" id="951410at2"/>
<proteinExistence type="predicted"/>
<dbReference type="InterPro" id="IPR036761">
    <property type="entry name" value="TTHA0802/YceI-like_sf"/>
</dbReference>
<feature type="chain" id="PRO_5015920318" evidence="1">
    <location>
        <begin position="24"/>
        <end position="217"/>
    </location>
</feature>
<dbReference type="PANTHER" id="PTHR34406">
    <property type="entry name" value="PROTEIN YCEI"/>
    <property type="match status" value="1"/>
</dbReference>
<dbReference type="RefSeq" id="WP_110998765.1">
    <property type="nucleotide sequence ID" value="NZ_QKTW01000015.1"/>
</dbReference>
<sequence length="217" mass="23104">MKRILLAAAIGTFLLASCQNAPKADKVEASEAQQVQTSAGADYKADLAQSRIEFIGTKPVGKHHGNFLLKDGDLVVDNGSVTGGKFTIDVNTLRADDQDSTGNAKLGGHLLSPDFFDVQKFPTANFEITAVKAGIDTASVMKDATHTVTGNLTLKGVTKSISFPAKIAVNNNQTTAEANFNIDRTQWNLSYGNDKSLGDHFIAPEVNIQFHIVAAKG</sequence>
<dbReference type="PANTHER" id="PTHR34406:SF1">
    <property type="entry name" value="PROTEIN YCEI"/>
    <property type="match status" value="1"/>
</dbReference>
<name>A0A2W2AZR3_9BACT</name>
<evidence type="ECO:0000313" key="4">
    <source>
        <dbReference type="Proteomes" id="UP000248745"/>
    </source>
</evidence>
<gene>
    <name evidence="3" type="ORF">DN068_09970</name>
</gene>
<evidence type="ECO:0000259" key="2">
    <source>
        <dbReference type="SMART" id="SM00867"/>
    </source>
</evidence>
<dbReference type="EMBL" id="QKTW01000015">
    <property type="protein sequence ID" value="PZF73188.1"/>
    <property type="molecule type" value="Genomic_DNA"/>
</dbReference>
<dbReference type="Pfam" id="PF04264">
    <property type="entry name" value="YceI"/>
    <property type="match status" value="1"/>
</dbReference>
<keyword evidence="4" id="KW-1185">Reference proteome</keyword>
<accession>A0A2W2AZR3</accession>
<comment type="caution">
    <text evidence="3">The sequence shown here is derived from an EMBL/GenBank/DDBJ whole genome shotgun (WGS) entry which is preliminary data.</text>
</comment>
<keyword evidence="1" id="KW-0732">Signal</keyword>